<feature type="compositionally biased region" description="Polar residues" evidence="1">
    <location>
        <begin position="2528"/>
        <end position="2539"/>
    </location>
</feature>
<feature type="region of interest" description="Disordered" evidence="1">
    <location>
        <begin position="1353"/>
        <end position="1460"/>
    </location>
</feature>
<gene>
    <name evidence="4" type="ORF">P3T76_012381</name>
</gene>
<dbReference type="InterPro" id="IPR032675">
    <property type="entry name" value="LRR_dom_sf"/>
</dbReference>
<dbReference type="EMBL" id="JASMQC010000030">
    <property type="protein sequence ID" value="KAK1932387.1"/>
    <property type="molecule type" value="Genomic_DNA"/>
</dbReference>
<keyword evidence="2" id="KW-0472">Membrane</keyword>
<feature type="transmembrane region" description="Helical" evidence="2">
    <location>
        <begin position="6"/>
        <end position="31"/>
    </location>
</feature>
<dbReference type="Pfam" id="PF26605">
    <property type="entry name" value="WLGC"/>
    <property type="match status" value="1"/>
</dbReference>
<keyword evidence="5" id="KW-1185">Reference proteome</keyword>
<evidence type="ECO:0000313" key="5">
    <source>
        <dbReference type="Proteomes" id="UP001259832"/>
    </source>
</evidence>
<feature type="compositionally biased region" description="Polar residues" evidence="1">
    <location>
        <begin position="2453"/>
        <end position="2462"/>
    </location>
</feature>
<evidence type="ECO:0000313" key="4">
    <source>
        <dbReference type="EMBL" id="KAK1932387.1"/>
    </source>
</evidence>
<feature type="region of interest" description="Disordered" evidence="1">
    <location>
        <begin position="1857"/>
        <end position="1878"/>
    </location>
</feature>
<evidence type="ECO:0000256" key="2">
    <source>
        <dbReference type="SAM" id="Phobius"/>
    </source>
</evidence>
<feature type="domain" description="WLGC" evidence="3">
    <location>
        <begin position="614"/>
        <end position="662"/>
    </location>
</feature>
<accession>A0AAD9G5U7</accession>
<dbReference type="Proteomes" id="UP001259832">
    <property type="component" value="Unassembled WGS sequence"/>
</dbReference>
<feature type="compositionally biased region" description="Polar residues" evidence="1">
    <location>
        <begin position="1374"/>
        <end position="1383"/>
    </location>
</feature>
<comment type="caution">
    <text evidence="4">The sequence shown here is derived from an EMBL/GenBank/DDBJ whole genome shotgun (WGS) entry which is preliminary data.</text>
</comment>
<feature type="transmembrane region" description="Helical" evidence="2">
    <location>
        <begin position="108"/>
        <end position="134"/>
    </location>
</feature>
<feature type="compositionally biased region" description="Acidic residues" evidence="1">
    <location>
        <begin position="1187"/>
        <end position="1198"/>
    </location>
</feature>
<keyword evidence="2" id="KW-1133">Transmembrane helix</keyword>
<feature type="compositionally biased region" description="Polar residues" evidence="1">
    <location>
        <begin position="1449"/>
        <end position="1460"/>
    </location>
</feature>
<feature type="compositionally biased region" description="Polar residues" evidence="1">
    <location>
        <begin position="912"/>
        <end position="923"/>
    </location>
</feature>
<feature type="compositionally biased region" description="Basic residues" evidence="1">
    <location>
        <begin position="881"/>
        <end position="893"/>
    </location>
</feature>
<feature type="compositionally biased region" description="Basic residues" evidence="1">
    <location>
        <begin position="1418"/>
        <end position="1430"/>
    </location>
</feature>
<feature type="compositionally biased region" description="Basic residues" evidence="1">
    <location>
        <begin position="1956"/>
        <end position="1968"/>
    </location>
</feature>
<feature type="region of interest" description="Disordered" evidence="1">
    <location>
        <begin position="1319"/>
        <end position="1340"/>
    </location>
</feature>
<feature type="compositionally biased region" description="Polar residues" evidence="1">
    <location>
        <begin position="1987"/>
        <end position="1998"/>
    </location>
</feature>
<evidence type="ECO:0000259" key="3">
    <source>
        <dbReference type="Pfam" id="PF26605"/>
    </source>
</evidence>
<protein>
    <recommendedName>
        <fullName evidence="3">WLGC domain-containing protein</fullName>
    </recommendedName>
</protein>
<feature type="region of interest" description="Disordered" evidence="1">
    <location>
        <begin position="782"/>
        <end position="803"/>
    </location>
</feature>
<feature type="compositionally biased region" description="Basic residues" evidence="1">
    <location>
        <begin position="2497"/>
        <end position="2509"/>
    </location>
</feature>
<feature type="compositionally biased region" description="Acidic residues" evidence="1">
    <location>
        <begin position="2263"/>
        <end position="2277"/>
    </location>
</feature>
<feature type="region of interest" description="Disordered" evidence="1">
    <location>
        <begin position="2398"/>
        <end position="2419"/>
    </location>
</feature>
<feature type="transmembrane region" description="Helical" evidence="2">
    <location>
        <begin position="154"/>
        <end position="174"/>
    </location>
</feature>
<dbReference type="InterPro" id="IPR058256">
    <property type="entry name" value="WLGC"/>
</dbReference>
<reference evidence="4" key="1">
    <citation type="submission" date="2023-08" db="EMBL/GenBank/DDBJ databases">
        <title>Reference Genome Resource for the Citrus Pathogen Phytophthora citrophthora.</title>
        <authorList>
            <person name="Moller H."/>
            <person name="Coetzee B."/>
            <person name="Rose L.J."/>
            <person name="Van Niekerk J.M."/>
        </authorList>
    </citation>
    <scope>NUCLEOTIDE SEQUENCE</scope>
    <source>
        <strain evidence="4">STE-U-9442</strain>
    </source>
</reference>
<feature type="region of interest" description="Disordered" evidence="1">
    <location>
        <begin position="1177"/>
        <end position="1200"/>
    </location>
</feature>
<feature type="compositionally biased region" description="Acidic residues" evidence="1">
    <location>
        <begin position="1725"/>
        <end position="1736"/>
    </location>
</feature>
<feature type="compositionally biased region" description="Polar residues" evidence="1">
    <location>
        <begin position="837"/>
        <end position="846"/>
    </location>
</feature>
<feature type="compositionally biased region" description="Polar residues" evidence="1">
    <location>
        <begin position="1912"/>
        <end position="1921"/>
    </location>
</feature>
<feature type="region of interest" description="Disordered" evidence="1">
    <location>
        <begin position="2253"/>
        <end position="2278"/>
    </location>
</feature>
<feature type="region of interest" description="Disordered" evidence="1">
    <location>
        <begin position="1715"/>
        <end position="1738"/>
    </location>
</feature>
<keyword evidence="2" id="KW-0812">Transmembrane</keyword>
<dbReference type="SUPFAM" id="SSF52058">
    <property type="entry name" value="L domain-like"/>
    <property type="match status" value="1"/>
</dbReference>
<sequence length="2787" mass="309822">MANEAIWISSAILLSLFGIGYTGLIVAMLLFARLGHENEPPTSTANTSDTSIVVAIGDGNSFNFKAKGQNLFRGLLSWLNHNVPTDIRDHYYTAALDLPKLIFQTTTLITYLSHGFPTPIVYSYSVLLLCNWFAACYRSQRYVADPNLIIARLYYTYDLFFAVFAPLVVLLYFIQSFQFNRAEFATKMETIQGGSYDTIARLFGNPAEISSFCNAFHYLQFSSGDSLFYKSALNLLSLYKWRKIIMTLIHNQRERRLERERKAQVQPLREDNKSRTRTQSLRVTVEQKLYATARKPTFGKQFIPKFLLSLIFFVAGSAIFVYSIGSVRSSQQVCSKFDKCAVASYRWNFGVEHCPCLVFADRQTAPRTYAEWTDPEDTSAKLAELAYAGELRIVQIINRAVPELPEELRKCHHLEQLILVYTKTLQLPEWMSEFSDLEYFHLEGDYTARRLQLVPAGTFDHMPHLTFIHFGGIPDVEELPSFSSLGKLRYLTLAILNSLKELPSFEGLSTLIALNIVEATRAKTLPSLAPLVSLKSLGLRYRTGVCCNGYITGTCDTTSFQCAPRVGEKYPMTCITERVSDADKAIISMYDETEICPNSFAYDLESAAPTKYTSDDLCGSVLYKNCSLNGVQGICYNTRMMVISCVTQPAYITMRKLQIERKSKLGLAVLRLALHDAEEDERVVYYDLEAGAHSRNRLVPPNAASAHAQTRPAVTKVSGTASSEGGSYIFPRKQQTLFHLGKFSGNYSHLVRLLVSLTTFVGVDDSGDEAEDENPFATLLQQQQTQQTVEPVPERNEGATQQSTEIRIERPVPDVEQRNGGLANTNGNGGNRRSILKDSQQLSTGISRVRAGGKKKLGFEAAGSRPERWSTRKTSATDTKNRRKSLGAIRKRRSQLEASAAKRRKSMPPISLGSQVDRNQSSTDDNMIFAGPKGRLLSDVLQQATTLSQQRNESSVSPRHIENSIESDAIIDTEPQMRAEPFAPQIFSPSKPAPASGAINRMPRDDATVSKVRGKVGDLIRKAIRKRNRDLTLLRSHGQHLLPQQGSHSSPKGIVGAVESIQDRPYVVVVLHRRNQVTPHTVSYDCQICEVTAKLEGSLPSVLRGTHSEVMEAIFRPKTAEYLKLSSGLMLKIYEPLHFVSEKMATGSTCKPSDTVTAVTSNQAKISKMAQSSPSQRLLRSHKYPVNEEEDESEDSVDIEERGFTTHDEEDMEERAPLAQAQIDKLEAIASRWGTSWTSVAMGRSSVSTEKANALLKLRDAFLKITFPCKQQTLFHLGRFSGNYSHLVRLLVSLTTFVGVDDSGDEAEDENPFATLLQQQQTQQTVEPVPERNEGATQQSTEIRIERPVPDVEQRNGGLANTNGNGGNRRSILKDSQQLSTGISRVRAGGKKKLGFEAAGSRPERWSTRKTSATDTKNRRKSLGAIRKRRSQLEASAAKRRKSMPPISLGSQVDRNQSSTDDNMIFAGPKGRLLSDVLQQATTLSQQRNESSVSPRHIENSIESDAIIDTEPQMRAEPFAPQIFSPSKPAPASGAINRMPRDDATVSKVRGKVGDLIRKAIRKRNRDLTLLRSHGQHLLPQQGSHSSPKGIVGAVESIQDRPYVVVVLHRRNQVTPHTVSYDCQICEVTAKLEGSLPSVLRGTHSEVMEAIFRPKTAEYLKLSSGLMLKIYEPLHFVSEKMATGSTCKPRWFLLSTQLAEVAKISKMAQSSPSQRLLRSHKYPVNEEEDESEDSVDIEERGFTTHDEEDMEERAPLAQAQIDKLEAIASRWGTSWTSVAMGRSSVSTEKANALLKLRDAFLKITFPCKQQTLFHLGRFSGNYSHLVRLLVSLTTFVGVDDSGDEAEDENPFATLLQQQQTQQTVEPVPERNEGATQQSTEIRIERPVPDVEQRNGGLANTNGNGGNRRSILKDSQQLSTGISRVRAGGKKKLGFEAAGSRPERWSTRKTSATDTKNRRKSLGAIRKRRSQLEASAAKRRKSMPPISLGSQVDRNQSSTDDNMVFAGPKGRLLSDVLQQATTLSQQRNESSVSPRHIENSIESDAIIDTEPQMRAEPFAPQIFSPSKPAPASGAINRMPRDDATVSKVRGKVGDLIRKAIRKRNRDLTLLRSHGQHLLPQQGSHSSPKGIVGAVESIQDRPYVVVVLHRRNQVTPHTVSYDCQICEVTAKLEGSLPSVLRGTHSEVMEAIFRPKTAEYLKLSSGLMLKIYEPLHFVSEKMATGSTCKPRWFLLSTQLAEVAKISKMAQSSPSQRLLRSHKYPVNEEEDESEDSVDSVDIEERGFTTHDEEDMEERAPLAQAQIDKLEAIASRWGTSWTSVAMGRSSVSTEKANALLKLRDAFLKITFPCKQQTLFHLGRFSGNYSHLVRLLVSLTTFVGVDDSGDEAEDENPFATLLQQQQTQQTVEPVPERNEGATQQSTEIRIERPVPDVEQRNGGLANTNGNGGNRRSILKDSQQLSTGISRVRAGGKKKLGFEAAGSRPERWSTRKTSATDTKNRRKSLGAIRKRRSQLEASAAKRRKSMPPISLGSQVDRNQSSTDDNMIFAGPKGRLLSDVLQQATTLSQQRNESSVSPRHIENSIESDAIIDTEPQMRAEPFAPQIFSPSKPAPASGAINRMPRDDATVSKVRGKVGDLIRKAIRKRNRDLTLLRSHGQHLLPQQGSHSSPKGIVGAVESIQDRPYVVVVLHRRNQVTPHTVSYDCQICEVTAKLEGSLPSVLRGTHSEVMEAIFRPKTAEYLKLSSGLMLKIYEPLHFVSEKMATGSTCKPRWFLLSTQLAEVVQGNLRG</sequence>
<feature type="region of interest" description="Disordered" evidence="1">
    <location>
        <begin position="2432"/>
        <end position="2539"/>
    </location>
</feature>
<dbReference type="Gene3D" id="3.80.10.10">
    <property type="entry name" value="Ribonuclease Inhibitor"/>
    <property type="match status" value="1"/>
</dbReference>
<proteinExistence type="predicted"/>
<name>A0AAD9G5U7_9STRA</name>
<feature type="region of interest" description="Disordered" evidence="1">
    <location>
        <begin position="816"/>
        <end position="923"/>
    </location>
</feature>
<evidence type="ECO:0000256" key="1">
    <source>
        <dbReference type="SAM" id="MobiDB-lite"/>
    </source>
</evidence>
<feature type="region of interest" description="Disordered" evidence="1">
    <location>
        <begin position="1891"/>
        <end position="1998"/>
    </location>
</feature>
<organism evidence="4 5">
    <name type="scientific">Phytophthora citrophthora</name>
    <dbReference type="NCBI Taxonomy" id="4793"/>
    <lineage>
        <taxon>Eukaryota</taxon>
        <taxon>Sar</taxon>
        <taxon>Stramenopiles</taxon>
        <taxon>Oomycota</taxon>
        <taxon>Peronosporomycetes</taxon>
        <taxon>Peronosporales</taxon>
        <taxon>Peronosporaceae</taxon>
        <taxon>Phytophthora</taxon>
    </lineage>
</organism>